<comment type="caution">
    <text evidence="4">The sequence shown here is derived from an EMBL/GenBank/DDBJ whole genome shotgun (WGS) entry which is preliminary data.</text>
</comment>
<feature type="repeat" description="PPR" evidence="3">
    <location>
        <begin position="134"/>
        <end position="168"/>
    </location>
</feature>
<reference evidence="4 5" key="1">
    <citation type="journal article" date="2024" name="G3 (Bethesda)">
        <title>Genome assembly of Hibiscus sabdariffa L. provides insights into metabolisms of medicinal natural products.</title>
        <authorList>
            <person name="Kim T."/>
        </authorList>
    </citation>
    <scope>NUCLEOTIDE SEQUENCE [LARGE SCALE GENOMIC DNA]</scope>
    <source>
        <strain evidence="4">TK-2024</strain>
        <tissue evidence="4">Old leaves</tissue>
    </source>
</reference>
<dbReference type="EMBL" id="JBBPBN010000026">
    <property type="protein sequence ID" value="KAK9007893.1"/>
    <property type="molecule type" value="Genomic_DNA"/>
</dbReference>
<evidence type="ECO:0008006" key="6">
    <source>
        <dbReference type="Google" id="ProtNLM"/>
    </source>
</evidence>
<dbReference type="Pfam" id="PF01535">
    <property type="entry name" value="PPR"/>
    <property type="match status" value="1"/>
</dbReference>
<dbReference type="PANTHER" id="PTHR47941">
    <property type="entry name" value="PENTATRICOPEPTIDE REPEAT-CONTAINING PROTEIN 3, MITOCHONDRIAL"/>
    <property type="match status" value="1"/>
</dbReference>
<name>A0ABR2R4M7_9ROSI</name>
<dbReference type="Gene3D" id="1.25.40.10">
    <property type="entry name" value="Tetratricopeptide repeat domain"/>
    <property type="match status" value="2"/>
</dbReference>
<keyword evidence="5" id="KW-1185">Reference proteome</keyword>
<evidence type="ECO:0000256" key="1">
    <source>
        <dbReference type="ARBA" id="ARBA00007626"/>
    </source>
</evidence>
<dbReference type="InterPro" id="IPR002885">
    <property type="entry name" value="PPR_rpt"/>
</dbReference>
<accession>A0ABR2R4M7</accession>
<evidence type="ECO:0000256" key="3">
    <source>
        <dbReference type="PROSITE-ProRule" id="PRU00708"/>
    </source>
</evidence>
<feature type="repeat" description="PPR" evidence="3">
    <location>
        <begin position="204"/>
        <end position="233"/>
    </location>
</feature>
<keyword evidence="2" id="KW-0677">Repeat</keyword>
<dbReference type="Proteomes" id="UP001396334">
    <property type="component" value="Unassembled WGS sequence"/>
</dbReference>
<proteinExistence type="inferred from homology"/>
<feature type="repeat" description="PPR" evidence="3">
    <location>
        <begin position="99"/>
        <end position="133"/>
    </location>
</feature>
<dbReference type="Pfam" id="PF13041">
    <property type="entry name" value="PPR_2"/>
    <property type="match status" value="1"/>
</dbReference>
<dbReference type="PROSITE" id="PS51375">
    <property type="entry name" value="PPR"/>
    <property type="match status" value="4"/>
</dbReference>
<evidence type="ECO:0000256" key="2">
    <source>
        <dbReference type="ARBA" id="ARBA00022737"/>
    </source>
</evidence>
<sequence>MGKLHSSSSILNAVRHLSNSISSLPSSVTHMSGKGSPKKHDRFDNVDGALALFNKMIQKYPKPSIVEFTKLLAPIVRMKHYSLVVSMCSQLELFGVSHNVYSLNILVNCFCQLGRVDFGLSVLGKMLKLGVEPNVVTFSTLINGLVKGSKFSLAVSLFDEMVEKGYQPNLITYSIILNGLSKIGDTDRAVMFLRLMEERGFKPNVVAYGTVIDCLCKNGLLEEALHLFSELMD</sequence>
<protein>
    <recommendedName>
        <fullName evidence="6">Pentatricopeptide repeat-containing protein</fullName>
    </recommendedName>
</protein>
<dbReference type="NCBIfam" id="TIGR00756">
    <property type="entry name" value="PPR"/>
    <property type="match status" value="4"/>
</dbReference>
<dbReference type="Pfam" id="PF12854">
    <property type="entry name" value="PPR_1"/>
    <property type="match status" value="1"/>
</dbReference>
<evidence type="ECO:0000313" key="5">
    <source>
        <dbReference type="Proteomes" id="UP001396334"/>
    </source>
</evidence>
<feature type="repeat" description="PPR" evidence="3">
    <location>
        <begin position="169"/>
        <end position="203"/>
    </location>
</feature>
<organism evidence="4 5">
    <name type="scientific">Hibiscus sabdariffa</name>
    <name type="common">roselle</name>
    <dbReference type="NCBI Taxonomy" id="183260"/>
    <lineage>
        <taxon>Eukaryota</taxon>
        <taxon>Viridiplantae</taxon>
        <taxon>Streptophyta</taxon>
        <taxon>Embryophyta</taxon>
        <taxon>Tracheophyta</taxon>
        <taxon>Spermatophyta</taxon>
        <taxon>Magnoliopsida</taxon>
        <taxon>eudicotyledons</taxon>
        <taxon>Gunneridae</taxon>
        <taxon>Pentapetalae</taxon>
        <taxon>rosids</taxon>
        <taxon>malvids</taxon>
        <taxon>Malvales</taxon>
        <taxon>Malvaceae</taxon>
        <taxon>Malvoideae</taxon>
        <taxon>Hibiscus</taxon>
    </lineage>
</organism>
<evidence type="ECO:0000313" key="4">
    <source>
        <dbReference type="EMBL" id="KAK9007893.1"/>
    </source>
</evidence>
<comment type="similarity">
    <text evidence="1">Belongs to the PPR family. P subfamily.</text>
</comment>
<gene>
    <name evidence="4" type="ORF">V6N11_074807</name>
</gene>
<dbReference type="InterPro" id="IPR011990">
    <property type="entry name" value="TPR-like_helical_dom_sf"/>
</dbReference>